<gene>
    <name evidence="1" type="ORF">PANT1444_LOCUS21748</name>
</gene>
<protein>
    <submittedName>
        <fullName evidence="1">Uncharacterized protein</fullName>
    </submittedName>
</protein>
<dbReference type="EMBL" id="HBEP01038354">
    <property type="protein sequence ID" value="CAD8512091.1"/>
    <property type="molecule type" value="Transcribed_RNA"/>
</dbReference>
<sequence length="206" mass="22310">MLALQLVGGFAAGFNLPASLTSTHAQSSISMAVPRASRREALSIGAAAAAFIVASPPRAAFASMDPSDLSRFKKALVGVNYLLDNWDVETTECKLGGDGICTDQPDKVRFYFGLRTTDHPLFQLDKLYAKAQAKLPDDADFEAWIEATEGLASQIAKINELAYTSSFGEYNPGGGKEQVRKYLLLCQEQVIKSKESLETIVSLLKI</sequence>
<reference evidence="1" key="1">
    <citation type="submission" date="2021-01" db="EMBL/GenBank/DDBJ databases">
        <authorList>
            <person name="Corre E."/>
            <person name="Pelletier E."/>
            <person name="Niang G."/>
            <person name="Scheremetjew M."/>
            <person name="Finn R."/>
            <person name="Kale V."/>
            <person name="Holt S."/>
            <person name="Cochrane G."/>
            <person name="Meng A."/>
            <person name="Brown T."/>
            <person name="Cohen L."/>
        </authorList>
    </citation>
    <scope>NUCLEOTIDE SEQUENCE</scope>
    <source>
        <strain evidence="1">CCMP1374</strain>
    </source>
</reference>
<organism evidence="1">
    <name type="scientific">Phaeocystis antarctica</name>
    <dbReference type="NCBI Taxonomy" id="33657"/>
    <lineage>
        <taxon>Eukaryota</taxon>
        <taxon>Haptista</taxon>
        <taxon>Haptophyta</taxon>
        <taxon>Prymnesiophyceae</taxon>
        <taxon>Phaeocystales</taxon>
        <taxon>Phaeocystaceae</taxon>
        <taxon>Phaeocystis</taxon>
    </lineage>
</organism>
<evidence type="ECO:0000313" key="1">
    <source>
        <dbReference type="EMBL" id="CAD8512091.1"/>
    </source>
</evidence>
<accession>A0A7S0I644</accession>
<dbReference type="AlphaFoldDB" id="A0A7S0I644"/>
<name>A0A7S0I644_9EUKA</name>
<proteinExistence type="predicted"/>